<dbReference type="PIRSF" id="PIRSF004505">
    <property type="entry name" value="MT_bac"/>
    <property type="match status" value="1"/>
</dbReference>
<dbReference type="EC" id="2.1.1.177" evidence="5"/>
<evidence type="ECO:0000256" key="5">
    <source>
        <dbReference type="HAMAP-Rule" id="MF_00658"/>
    </source>
</evidence>
<feature type="binding site" evidence="5">
    <location>
        <position position="104"/>
    </location>
    <ligand>
        <name>S-adenosyl-L-methionine</name>
        <dbReference type="ChEBI" id="CHEBI:59789"/>
    </ligand>
</feature>
<dbReference type="NCBIfam" id="TIGR00246">
    <property type="entry name" value="tRNA_RlmH_YbeA"/>
    <property type="match status" value="1"/>
</dbReference>
<dbReference type="GO" id="GO:0070038">
    <property type="term" value="F:rRNA (pseudouridine-N3-)-methyltransferase activity"/>
    <property type="evidence" value="ECO:0007669"/>
    <property type="project" value="UniProtKB-UniRule"/>
</dbReference>
<evidence type="ECO:0000256" key="4">
    <source>
        <dbReference type="ARBA" id="ARBA00038303"/>
    </source>
</evidence>
<comment type="subunit">
    <text evidence="5">Homodimer.</text>
</comment>
<dbReference type="InterPro" id="IPR003742">
    <property type="entry name" value="RlmH-like"/>
</dbReference>
<keyword evidence="5" id="KW-0698">rRNA processing</keyword>
<dbReference type="CDD" id="cd18081">
    <property type="entry name" value="RlmH-like"/>
    <property type="match status" value="1"/>
</dbReference>
<protein>
    <recommendedName>
        <fullName evidence="5">Ribosomal RNA large subunit methyltransferase H</fullName>
        <ecNumber evidence="5">2.1.1.177</ecNumber>
    </recommendedName>
    <alternativeName>
        <fullName evidence="5">23S rRNA (pseudouridine1915-N3)-methyltransferase</fullName>
    </alternativeName>
    <alternativeName>
        <fullName evidence="5">23S rRNA m3Psi1915 methyltransferase</fullName>
    </alternativeName>
    <alternativeName>
        <fullName evidence="5">rRNA (pseudouridine-N3-)-methyltransferase RlmH</fullName>
    </alternativeName>
</protein>
<evidence type="ECO:0000256" key="1">
    <source>
        <dbReference type="ARBA" id="ARBA00022603"/>
    </source>
</evidence>
<accession>A0A2A4XBA9</accession>
<comment type="subcellular location">
    <subcellularLocation>
        <location evidence="5">Cytoplasm</location>
    </subcellularLocation>
</comment>
<dbReference type="HAMAP" id="MF_00658">
    <property type="entry name" value="23SrRNA_methyltr_H"/>
    <property type="match status" value="1"/>
</dbReference>
<comment type="catalytic activity">
    <reaction evidence="5">
        <text>pseudouridine(1915) in 23S rRNA + S-adenosyl-L-methionine = N(3)-methylpseudouridine(1915) in 23S rRNA + S-adenosyl-L-homocysteine + H(+)</text>
        <dbReference type="Rhea" id="RHEA:42752"/>
        <dbReference type="Rhea" id="RHEA-COMP:10221"/>
        <dbReference type="Rhea" id="RHEA-COMP:10222"/>
        <dbReference type="ChEBI" id="CHEBI:15378"/>
        <dbReference type="ChEBI" id="CHEBI:57856"/>
        <dbReference type="ChEBI" id="CHEBI:59789"/>
        <dbReference type="ChEBI" id="CHEBI:65314"/>
        <dbReference type="ChEBI" id="CHEBI:74486"/>
        <dbReference type="EC" id="2.1.1.177"/>
    </reaction>
</comment>
<dbReference type="PANTHER" id="PTHR33603:SF1">
    <property type="entry name" value="RIBOSOMAL RNA LARGE SUBUNIT METHYLTRANSFERASE H"/>
    <property type="match status" value="1"/>
</dbReference>
<keyword evidence="3 5" id="KW-0949">S-adenosyl-L-methionine</keyword>
<keyword evidence="1 5" id="KW-0489">Methyltransferase</keyword>
<dbReference type="Pfam" id="PF02590">
    <property type="entry name" value="SPOUT_MTase"/>
    <property type="match status" value="1"/>
</dbReference>
<comment type="similarity">
    <text evidence="4 5">Belongs to the RNA methyltransferase RlmH family.</text>
</comment>
<evidence type="ECO:0000313" key="7">
    <source>
        <dbReference type="Proteomes" id="UP000218767"/>
    </source>
</evidence>
<dbReference type="GO" id="GO:0005737">
    <property type="term" value="C:cytoplasm"/>
    <property type="evidence" value="ECO:0007669"/>
    <property type="project" value="UniProtKB-SubCell"/>
</dbReference>
<dbReference type="SUPFAM" id="SSF75217">
    <property type="entry name" value="alpha/beta knot"/>
    <property type="match status" value="1"/>
</dbReference>
<evidence type="ECO:0000256" key="3">
    <source>
        <dbReference type="ARBA" id="ARBA00022691"/>
    </source>
</evidence>
<dbReference type="Proteomes" id="UP000218767">
    <property type="component" value="Unassembled WGS sequence"/>
</dbReference>
<comment type="function">
    <text evidence="5">Specifically methylates the pseudouridine at position 1915 (m3Psi1915) in 23S rRNA.</text>
</comment>
<name>A0A2A4XBA9_9GAMM</name>
<dbReference type="PANTHER" id="PTHR33603">
    <property type="entry name" value="METHYLTRANSFERASE"/>
    <property type="match status" value="1"/>
</dbReference>
<keyword evidence="5" id="KW-0963">Cytoplasm</keyword>
<feature type="binding site" evidence="5">
    <location>
        <position position="73"/>
    </location>
    <ligand>
        <name>S-adenosyl-L-methionine</name>
        <dbReference type="ChEBI" id="CHEBI:59789"/>
    </ligand>
</feature>
<dbReference type="InterPro" id="IPR029026">
    <property type="entry name" value="tRNA_m1G_MTases_N"/>
</dbReference>
<dbReference type="AlphaFoldDB" id="A0A2A4XBA9"/>
<reference evidence="7" key="1">
    <citation type="submission" date="2017-08" db="EMBL/GenBank/DDBJ databases">
        <title>A dynamic microbial community with high functional redundancy inhabits the cold, oxic subseafloor aquifer.</title>
        <authorList>
            <person name="Tully B.J."/>
            <person name="Wheat C.G."/>
            <person name="Glazer B.T."/>
            <person name="Huber J.A."/>
        </authorList>
    </citation>
    <scope>NUCLEOTIDE SEQUENCE [LARGE SCALE GENOMIC DNA]</scope>
</reference>
<evidence type="ECO:0000256" key="2">
    <source>
        <dbReference type="ARBA" id="ARBA00022679"/>
    </source>
</evidence>
<evidence type="ECO:0000313" key="6">
    <source>
        <dbReference type="EMBL" id="PCI79932.1"/>
    </source>
</evidence>
<keyword evidence="2 5" id="KW-0808">Transferase</keyword>
<comment type="caution">
    <text evidence="6">The sequence shown here is derived from an EMBL/GenBank/DDBJ whole genome shotgun (WGS) entry which is preliminary data.</text>
</comment>
<proteinExistence type="inferred from homology"/>
<dbReference type="Gene3D" id="3.40.1280.10">
    <property type="match status" value="1"/>
</dbReference>
<feature type="binding site" evidence="5">
    <location>
        <begin position="123"/>
        <end position="128"/>
    </location>
    <ligand>
        <name>S-adenosyl-L-methionine</name>
        <dbReference type="ChEBI" id="CHEBI:59789"/>
    </ligand>
</feature>
<organism evidence="6 7">
    <name type="scientific">SAR86 cluster bacterium</name>
    <dbReference type="NCBI Taxonomy" id="2030880"/>
    <lineage>
        <taxon>Bacteria</taxon>
        <taxon>Pseudomonadati</taxon>
        <taxon>Pseudomonadota</taxon>
        <taxon>Gammaproteobacteria</taxon>
        <taxon>SAR86 cluster</taxon>
    </lineage>
</organism>
<dbReference type="InterPro" id="IPR029028">
    <property type="entry name" value="Alpha/beta_knot_MTases"/>
</dbReference>
<sequence length="156" mass="17289">MKVRVLSVGTKMPGWVLAGIAEYQKRMVADLDFSLIEIPMARRTKNSNIGQCRKKESDALLASIPTGDYVVALDVGGKSFSTEDLARKIADFRQRGDNLSLLIGGPDGLDAECLTRASERWSLSALTFPHPLVRVVITEQFYRAISIIKGHPYHRS</sequence>
<dbReference type="EMBL" id="NVUL01000013">
    <property type="protein sequence ID" value="PCI79932.1"/>
    <property type="molecule type" value="Genomic_DNA"/>
</dbReference>
<gene>
    <name evidence="5" type="primary">rlmH</name>
    <name evidence="6" type="ORF">COB20_03810</name>
</gene>
<dbReference type="NCBIfam" id="NF000986">
    <property type="entry name" value="PRK00103.1-4"/>
    <property type="match status" value="1"/>
</dbReference>